<dbReference type="Proteomes" id="UP000007488">
    <property type="component" value="Chromosome"/>
</dbReference>
<dbReference type="STRING" id="645991.Sgly_1357"/>
<evidence type="ECO:0000313" key="2">
    <source>
        <dbReference type="Proteomes" id="UP000007488"/>
    </source>
</evidence>
<proteinExistence type="predicted"/>
<reference evidence="1 2" key="1">
    <citation type="journal article" date="2011" name="Stand. Genomic Sci.">
        <title>Complete genome sequence of Syntrophobotulus glycolicus type strain (FlGlyR).</title>
        <authorList>
            <person name="Han C."/>
            <person name="Mwirichia R."/>
            <person name="Chertkov O."/>
            <person name="Held B."/>
            <person name="Lapidus A."/>
            <person name="Nolan M."/>
            <person name="Lucas S."/>
            <person name="Hammon N."/>
            <person name="Deshpande S."/>
            <person name="Cheng J.F."/>
            <person name="Tapia R."/>
            <person name="Goodwin L."/>
            <person name="Pitluck S."/>
            <person name="Huntemann M."/>
            <person name="Liolios K."/>
            <person name="Ivanova N."/>
            <person name="Pagani I."/>
            <person name="Mavromatis K."/>
            <person name="Ovchinikova G."/>
            <person name="Pati A."/>
            <person name="Chen A."/>
            <person name="Palaniappan K."/>
            <person name="Land M."/>
            <person name="Hauser L."/>
            <person name="Brambilla E.M."/>
            <person name="Rohde M."/>
            <person name="Spring S."/>
            <person name="Sikorski J."/>
            <person name="Goker M."/>
            <person name="Woyke T."/>
            <person name="Bristow J."/>
            <person name="Eisen J.A."/>
            <person name="Markowitz V."/>
            <person name="Hugenholtz P."/>
            <person name="Kyrpides N.C."/>
            <person name="Klenk H.P."/>
            <person name="Detter J.C."/>
        </authorList>
    </citation>
    <scope>NUCLEOTIDE SEQUENCE [LARGE SCALE GENOMIC DNA]</scope>
    <source>
        <strain evidence="2">DSM 8271 / FlGlyR</strain>
    </source>
</reference>
<sequence>MSAAGKAGEGAAVCLHCDVEDCSLRAAAFSAEEVLREAGEGPSIANRIFLTVTNTSETMFAQELRLFLNPYEDWGEALAVSVSGLWQAEPCLDPAGGQTQWRVWPRNKRYACGPGESFAILIDNIICRGDREKMVCLGLRLEEEGRMGYIPVFQKYHRVLAKRFVCDRNTAGVLDRVTFDWEVLGNCSHTYFLPGHGALGAWRVRAKDKLEQDIYESTDYALLMRREEITAYAKSPVTVLEPAILSFEPEQKSVRYGTTVDLLFVLENTYHGYIDGGIGRVEATAAWQDGRCAITGRCPVTPRRKVNTYRLSILGPNGIYEKTATITIERYLTEVSLSFTRIYENNNEDKKNRYRYDLAWEIANCREIRLTTSDGVERSDGKQQGRLSFWTEQDGKLTLQVELKGDDGQEKCYQKQCN</sequence>
<dbReference type="eggNOG" id="ENOG502ZR3H">
    <property type="taxonomic scope" value="Bacteria"/>
</dbReference>
<dbReference type="AlphaFoldDB" id="F0SVV6"/>
<reference evidence="2" key="2">
    <citation type="submission" date="2011-02" db="EMBL/GenBank/DDBJ databases">
        <title>The complete genome of Syntrophobotulus glycolicus DSM 8271.</title>
        <authorList>
            <person name="Lucas S."/>
            <person name="Copeland A."/>
            <person name="Lapidus A."/>
            <person name="Bruce D."/>
            <person name="Goodwin L."/>
            <person name="Pitluck S."/>
            <person name="Kyrpides N."/>
            <person name="Mavromatis K."/>
            <person name="Pagani I."/>
            <person name="Ivanova N."/>
            <person name="Mikhailova N."/>
            <person name="Chertkov O."/>
            <person name="Held B."/>
            <person name="Detter J.C."/>
            <person name="Tapia R."/>
            <person name="Han C."/>
            <person name="Land M."/>
            <person name="Hauser L."/>
            <person name="Markowitz V."/>
            <person name="Cheng J.-F."/>
            <person name="Hugenholtz P."/>
            <person name="Woyke T."/>
            <person name="Wu D."/>
            <person name="Spring S."/>
            <person name="Schroeder M."/>
            <person name="Brambilla E."/>
            <person name="Klenk H.-P."/>
            <person name="Eisen J.A."/>
        </authorList>
    </citation>
    <scope>NUCLEOTIDE SEQUENCE [LARGE SCALE GENOMIC DNA]</scope>
    <source>
        <strain evidence="2">DSM 8271 / FlGlyR</strain>
    </source>
</reference>
<dbReference type="KEGG" id="sgy:Sgly_1357"/>
<name>F0SVV6_SYNGF</name>
<organism evidence="1 2">
    <name type="scientific">Syntrophobotulus glycolicus (strain DSM 8271 / FlGlyR)</name>
    <dbReference type="NCBI Taxonomy" id="645991"/>
    <lineage>
        <taxon>Bacteria</taxon>
        <taxon>Bacillati</taxon>
        <taxon>Bacillota</taxon>
        <taxon>Clostridia</taxon>
        <taxon>Eubacteriales</taxon>
        <taxon>Desulfitobacteriaceae</taxon>
        <taxon>Syntrophobotulus</taxon>
    </lineage>
</organism>
<gene>
    <name evidence="1" type="ordered locus">Sgly_1357</name>
</gene>
<dbReference type="EMBL" id="CP002547">
    <property type="protein sequence ID" value="ADY55662.1"/>
    <property type="molecule type" value="Genomic_DNA"/>
</dbReference>
<accession>F0SVV6</accession>
<protein>
    <submittedName>
        <fullName evidence="1">Uncharacterized protein</fullName>
    </submittedName>
</protein>
<evidence type="ECO:0000313" key="1">
    <source>
        <dbReference type="EMBL" id="ADY55662.1"/>
    </source>
</evidence>
<dbReference type="HOGENOM" id="CLU_657086_0_0_9"/>
<keyword evidence="2" id="KW-1185">Reference proteome</keyword>